<organism evidence="2 3">
    <name type="scientific">Faecalicatena contorta</name>
    <dbReference type="NCBI Taxonomy" id="39482"/>
    <lineage>
        <taxon>Bacteria</taxon>
        <taxon>Bacillati</taxon>
        <taxon>Bacillota</taxon>
        <taxon>Clostridia</taxon>
        <taxon>Lachnospirales</taxon>
        <taxon>Lachnospiraceae</taxon>
        <taxon>Faecalicatena</taxon>
    </lineage>
</organism>
<evidence type="ECO:0000313" key="3">
    <source>
        <dbReference type="Proteomes" id="UP000095544"/>
    </source>
</evidence>
<dbReference type="AlphaFoldDB" id="A0A174KZ06"/>
<proteinExistence type="predicted"/>
<reference evidence="2 3" key="1">
    <citation type="submission" date="2015-09" db="EMBL/GenBank/DDBJ databases">
        <authorList>
            <consortium name="Pathogen Informatics"/>
        </authorList>
    </citation>
    <scope>NUCLEOTIDE SEQUENCE [LARGE SCALE GENOMIC DNA]</scope>
    <source>
        <strain evidence="2 3">2789STDY5834876</strain>
    </source>
</reference>
<evidence type="ECO:0000256" key="1">
    <source>
        <dbReference type="SAM" id="MobiDB-lite"/>
    </source>
</evidence>
<feature type="region of interest" description="Disordered" evidence="1">
    <location>
        <begin position="27"/>
        <end position="52"/>
    </location>
</feature>
<accession>A0A174KZ06</accession>
<gene>
    <name evidence="2" type="ORF">ERS852491_04452</name>
</gene>
<dbReference type="RefSeq" id="WP_156320701.1">
    <property type="nucleotide sequence ID" value="NZ_BAAACT010000153.1"/>
</dbReference>
<sequence length="52" mass="5797">MWGRLNGKVCMPFAGAVYVSRFAKMKKTKKQGNPGRPSEILMNFARPAEAKP</sequence>
<evidence type="ECO:0000313" key="2">
    <source>
        <dbReference type="EMBL" id="CUP17223.1"/>
    </source>
</evidence>
<dbReference type="Proteomes" id="UP000095544">
    <property type="component" value="Unassembled WGS sequence"/>
</dbReference>
<dbReference type="EMBL" id="CYZU01000063">
    <property type="protein sequence ID" value="CUP17223.1"/>
    <property type="molecule type" value="Genomic_DNA"/>
</dbReference>
<protein>
    <submittedName>
        <fullName evidence="2">Uncharacterized protein</fullName>
    </submittedName>
</protein>
<dbReference type="STRING" id="39482.ERS852491_04452"/>
<name>A0A174KZ06_9FIRM</name>